<evidence type="ECO:0000256" key="1">
    <source>
        <dbReference type="SAM" id="Phobius"/>
    </source>
</evidence>
<feature type="transmembrane region" description="Helical" evidence="1">
    <location>
        <begin position="119"/>
        <end position="143"/>
    </location>
</feature>
<feature type="transmembrane region" description="Helical" evidence="1">
    <location>
        <begin position="87"/>
        <end position="107"/>
    </location>
</feature>
<evidence type="ECO:0008006" key="4">
    <source>
        <dbReference type="Google" id="ProtNLM"/>
    </source>
</evidence>
<keyword evidence="1" id="KW-1133">Transmembrane helix</keyword>
<sequence length="418" mass="44665">MAPARAPRWWTGPVRAVLLVLGGAAVGLWRTRDPDALNSIWAEDGQNFLTDAVTRPWYEAIFTPFNGYFHTVARVCWAVVALFPLEWAAALSAVLAAVLTAALALAVHAAARSRLPGMSAAVIGVTAAVPMGFTPNTLAQLQFPLVHAGLWMLLWAPSVRWQRVVATVVPALAALNSMLGVLLVPFALLRLVRRRDRDSLTKVLALVPGSALQVVPTLLGITERGLGEQPDHNPVSVAAMYLRWGVPRSFLGQAWLAPPHLDAQTHRALVLAGLLIPAVLLALAVLRRTAPDWELTATLAGFAAVAGAVQLAAHGGPEDRYLVLVTLPNMAAAVSLVSPRTANSGRTPLVVLATLLCVVCAANLRVASPRDGIPAWDGLVVQARAECHAQHRLQQVTVHIAQWPAIGWQAVLPCDRLR</sequence>
<feature type="transmembrane region" description="Helical" evidence="1">
    <location>
        <begin position="293"/>
        <end position="314"/>
    </location>
</feature>
<proteinExistence type="predicted"/>
<reference evidence="2" key="1">
    <citation type="submission" date="2021-04" db="EMBL/GenBank/DDBJ databases">
        <authorList>
            <person name="Hartkoorn R.C."/>
            <person name="Beaudoing E."/>
            <person name="Hot D."/>
        </authorList>
    </citation>
    <scope>NUCLEOTIDE SEQUENCE</scope>
    <source>
        <strain evidence="2">NRRL B-16292</strain>
    </source>
</reference>
<keyword evidence="1" id="KW-0472">Membrane</keyword>
<gene>
    <name evidence="2" type="ORF">Dfulv_36750</name>
</gene>
<evidence type="ECO:0000313" key="3">
    <source>
        <dbReference type="Proteomes" id="UP001059617"/>
    </source>
</evidence>
<reference evidence="2" key="2">
    <citation type="submission" date="2022-09" db="EMBL/GenBank/DDBJ databases">
        <title>Biosynthetic gene clusters of Dactylosporangioum fulvum.</title>
        <authorList>
            <person name="Caradec T."/>
        </authorList>
    </citation>
    <scope>NUCLEOTIDE SEQUENCE</scope>
    <source>
        <strain evidence="2">NRRL B-16292</strain>
    </source>
</reference>
<feature type="transmembrane region" description="Helical" evidence="1">
    <location>
        <begin position="203"/>
        <end position="221"/>
    </location>
</feature>
<dbReference type="RefSeq" id="WP_259858426.1">
    <property type="nucleotide sequence ID" value="NZ_CP073720.1"/>
</dbReference>
<feature type="transmembrane region" description="Helical" evidence="1">
    <location>
        <begin position="268"/>
        <end position="286"/>
    </location>
</feature>
<dbReference type="Proteomes" id="UP001059617">
    <property type="component" value="Chromosome"/>
</dbReference>
<accession>A0ABY5VSX5</accession>
<keyword evidence="3" id="KW-1185">Reference proteome</keyword>
<organism evidence="2 3">
    <name type="scientific">Dactylosporangium fulvum</name>
    <dbReference type="NCBI Taxonomy" id="53359"/>
    <lineage>
        <taxon>Bacteria</taxon>
        <taxon>Bacillati</taxon>
        <taxon>Actinomycetota</taxon>
        <taxon>Actinomycetes</taxon>
        <taxon>Micromonosporales</taxon>
        <taxon>Micromonosporaceae</taxon>
        <taxon>Dactylosporangium</taxon>
    </lineage>
</organism>
<evidence type="ECO:0000313" key="2">
    <source>
        <dbReference type="EMBL" id="UWP80665.1"/>
    </source>
</evidence>
<keyword evidence="1" id="KW-0812">Transmembrane</keyword>
<feature type="transmembrane region" description="Helical" evidence="1">
    <location>
        <begin position="163"/>
        <end position="191"/>
    </location>
</feature>
<name>A0ABY5VSX5_9ACTN</name>
<feature type="transmembrane region" description="Helical" evidence="1">
    <location>
        <begin position="349"/>
        <end position="367"/>
    </location>
</feature>
<feature type="transmembrane region" description="Helical" evidence="1">
    <location>
        <begin position="12"/>
        <end position="29"/>
    </location>
</feature>
<protein>
    <recommendedName>
        <fullName evidence="4">Integral membrane protein</fullName>
    </recommendedName>
</protein>
<dbReference type="EMBL" id="CP073720">
    <property type="protein sequence ID" value="UWP80665.1"/>
    <property type="molecule type" value="Genomic_DNA"/>
</dbReference>